<evidence type="ECO:0000256" key="11">
    <source>
        <dbReference type="PIRSR" id="PIRSR000098-1"/>
    </source>
</evidence>
<reference evidence="16 17" key="1">
    <citation type="submission" date="2016-12" db="EMBL/GenBank/DDBJ databases">
        <title>Study of bacterial adaptation to deep sea.</title>
        <authorList>
            <person name="Song J."/>
            <person name="Yoshizawa S."/>
            <person name="Kogure K."/>
        </authorList>
    </citation>
    <scope>NUCLEOTIDE SEQUENCE [LARGE SCALE GENOMIC DNA]</scope>
    <source>
        <strain evidence="16 17">SAORIC-165</strain>
    </source>
</reference>
<evidence type="ECO:0000256" key="1">
    <source>
        <dbReference type="ARBA" id="ARBA00005056"/>
    </source>
</evidence>
<evidence type="ECO:0000256" key="4">
    <source>
        <dbReference type="ARBA" id="ARBA00013213"/>
    </source>
</evidence>
<evidence type="ECO:0000256" key="13">
    <source>
        <dbReference type="RuleBase" id="RU000579"/>
    </source>
</evidence>
<dbReference type="PIRSF" id="PIRSF000098">
    <property type="entry name" value="Homoser_dehydrog"/>
    <property type="match status" value="1"/>
</dbReference>
<evidence type="ECO:0000256" key="7">
    <source>
        <dbReference type="ARBA" id="ARBA00022697"/>
    </source>
</evidence>
<dbReference type="SUPFAM" id="SSF51735">
    <property type="entry name" value="NAD(P)-binding Rossmann-fold domains"/>
    <property type="match status" value="1"/>
</dbReference>
<dbReference type="SUPFAM" id="SSF55021">
    <property type="entry name" value="ACT-like"/>
    <property type="match status" value="1"/>
</dbReference>
<dbReference type="RefSeq" id="WP_105041950.1">
    <property type="nucleotide sequence ID" value="NZ_MQWA01000001.1"/>
</dbReference>
<protein>
    <recommendedName>
        <fullName evidence="5 13">Homoserine dehydrogenase</fullName>
        <ecNumber evidence="4 13">1.1.1.3</ecNumber>
    </recommendedName>
</protein>
<evidence type="ECO:0000256" key="9">
    <source>
        <dbReference type="ARBA" id="ARBA00023002"/>
    </source>
</evidence>
<dbReference type="NCBIfam" id="NF004976">
    <property type="entry name" value="PRK06349.1"/>
    <property type="match status" value="1"/>
</dbReference>
<feature type="binding site" evidence="12">
    <location>
        <position position="109"/>
    </location>
    <ligand>
        <name>NADPH</name>
        <dbReference type="ChEBI" id="CHEBI:57783"/>
    </ligand>
</feature>
<evidence type="ECO:0000256" key="6">
    <source>
        <dbReference type="ARBA" id="ARBA00022605"/>
    </source>
</evidence>
<gene>
    <name evidence="16" type="ORF">BSZ32_02435</name>
</gene>
<evidence type="ECO:0000313" key="16">
    <source>
        <dbReference type="EMBL" id="PQJ27465.1"/>
    </source>
</evidence>
<comment type="caution">
    <text evidence="16">The sequence shown here is derived from an EMBL/GenBank/DDBJ whole genome shotgun (WGS) entry which is preliminary data.</text>
</comment>
<evidence type="ECO:0000313" key="17">
    <source>
        <dbReference type="Proteomes" id="UP000239907"/>
    </source>
</evidence>
<dbReference type="OrthoDB" id="9808167at2"/>
<comment type="pathway">
    <text evidence="2 13">Amino-acid biosynthesis; L-methionine biosynthesis via de novo pathway; L-homoserine from L-aspartate: step 3/3.</text>
</comment>
<evidence type="ECO:0000256" key="12">
    <source>
        <dbReference type="PIRSR" id="PIRSR000098-2"/>
    </source>
</evidence>
<dbReference type="InterPro" id="IPR005106">
    <property type="entry name" value="Asp/hSer_DH_NAD-bd"/>
</dbReference>
<dbReference type="Pfam" id="PF03447">
    <property type="entry name" value="NAD_binding_3"/>
    <property type="match status" value="1"/>
</dbReference>
<dbReference type="Pfam" id="PF00742">
    <property type="entry name" value="Homoserine_dh"/>
    <property type="match status" value="1"/>
</dbReference>
<dbReference type="SUPFAM" id="SSF55347">
    <property type="entry name" value="Glyceraldehyde-3-phosphate dehydrogenase-like, C-terminal domain"/>
    <property type="match status" value="1"/>
</dbReference>
<feature type="domain" description="ACT" evidence="15">
    <location>
        <begin position="355"/>
        <end position="435"/>
    </location>
</feature>
<dbReference type="UniPathway" id="UPA00050">
    <property type="reaction ID" value="UER00063"/>
</dbReference>
<dbReference type="InterPro" id="IPR045865">
    <property type="entry name" value="ACT-like_dom_sf"/>
</dbReference>
<dbReference type="CDD" id="cd04881">
    <property type="entry name" value="ACT_HSDH-Hom"/>
    <property type="match status" value="1"/>
</dbReference>
<dbReference type="InterPro" id="IPR002912">
    <property type="entry name" value="ACT_dom"/>
</dbReference>
<dbReference type="InterPro" id="IPR036291">
    <property type="entry name" value="NAD(P)-bd_dom_sf"/>
</dbReference>
<evidence type="ECO:0000256" key="14">
    <source>
        <dbReference type="RuleBase" id="RU004171"/>
    </source>
</evidence>
<evidence type="ECO:0000259" key="15">
    <source>
        <dbReference type="PROSITE" id="PS51671"/>
    </source>
</evidence>
<evidence type="ECO:0000256" key="10">
    <source>
        <dbReference type="ARBA" id="ARBA00023167"/>
    </source>
</evidence>
<name>A0A2S7TXH9_9BACT</name>
<dbReference type="InterPro" id="IPR019811">
    <property type="entry name" value="HDH_CS"/>
</dbReference>
<keyword evidence="17" id="KW-1185">Reference proteome</keyword>
<organism evidence="16 17">
    <name type="scientific">Rubritalea profundi</name>
    <dbReference type="NCBI Taxonomy" id="1658618"/>
    <lineage>
        <taxon>Bacteria</taxon>
        <taxon>Pseudomonadati</taxon>
        <taxon>Verrucomicrobiota</taxon>
        <taxon>Verrucomicrobiia</taxon>
        <taxon>Verrucomicrobiales</taxon>
        <taxon>Rubritaleaceae</taxon>
        <taxon>Rubritalea</taxon>
    </lineage>
</organism>
<dbReference type="Proteomes" id="UP000239907">
    <property type="component" value="Unassembled WGS sequence"/>
</dbReference>
<dbReference type="PANTHER" id="PTHR43331">
    <property type="entry name" value="HOMOSERINE DEHYDROGENASE"/>
    <property type="match status" value="1"/>
</dbReference>
<accession>A0A2S7TXH9</accession>
<comment type="similarity">
    <text evidence="3 14">Belongs to the homoserine dehydrogenase family.</text>
</comment>
<keyword evidence="10 13" id="KW-0486">Methionine biosynthesis</keyword>
<dbReference type="GO" id="GO:0004412">
    <property type="term" value="F:homoserine dehydrogenase activity"/>
    <property type="evidence" value="ECO:0007669"/>
    <property type="project" value="UniProtKB-EC"/>
</dbReference>
<dbReference type="GO" id="GO:0050661">
    <property type="term" value="F:NADP binding"/>
    <property type="evidence" value="ECO:0007669"/>
    <property type="project" value="InterPro"/>
</dbReference>
<dbReference type="EMBL" id="MQWA01000001">
    <property type="protein sequence ID" value="PQJ27465.1"/>
    <property type="molecule type" value="Genomic_DNA"/>
</dbReference>
<dbReference type="AlphaFoldDB" id="A0A2S7TXH9"/>
<dbReference type="Gene3D" id="3.30.360.10">
    <property type="entry name" value="Dihydrodipicolinate Reductase, domain 2"/>
    <property type="match status" value="1"/>
</dbReference>
<comment type="pathway">
    <text evidence="1 13">Amino-acid biosynthesis; L-threonine biosynthesis; L-threonine from L-aspartate: step 3/5.</text>
</comment>
<dbReference type="InterPro" id="IPR001342">
    <property type="entry name" value="HDH_cat"/>
</dbReference>
<proteinExistence type="inferred from homology"/>
<dbReference type="PANTHER" id="PTHR43331:SF1">
    <property type="entry name" value="HOMOSERINE DEHYDROGENASE"/>
    <property type="match status" value="1"/>
</dbReference>
<keyword evidence="8 12" id="KW-0521">NADP</keyword>
<dbReference type="PROSITE" id="PS01042">
    <property type="entry name" value="HOMOSER_DHGENASE"/>
    <property type="match status" value="1"/>
</dbReference>
<dbReference type="GO" id="GO:0009088">
    <property type="term" value="P:threonine biosynthetic process"/>
    <property type="evidence" value="ECO:0007669"/>
    <property type="project" value="UniProtKB-UniPathway"/>
</dbReference>
<evidence type="ECO:0000256" key="3">
    <source>
        <dbReference type="ARBA" id="ARBA00006753"/>
    </source>
</evidence>
<dbReference type="FunFam" id="3.30.360.10:FF:000005">
    <property type="entry name" value="Homoserine dehydrogenase"/>
    <property type="match status" value="1"/>
</dbReference>
<dbReference type="InterPro" id="IPR016204">
    <property type="entry name" value="HDH"/>
</dbReference>
<keyword evidence="9 13" id="KW-0560">Oxidoreductase</keyword>
<feature type="binding site" evidence="12">
    <location>
        <begin position="11"/>
        <end position="18"/>
    </location>
    <ligand>
        <name>NADP(+)</name>
        <dbReference type="ChEBI" id="CHEBI:58349"/>
    </ligand>
</feature>
<dbReference type="EC" id="1.1.1.3" evidence="4 13"/>
<comment type="catalytic activity">
    <reaction evidence="13">
        <text>L-homoserine + NADP(+) = L-aspartate 4-semialdehyde + NADPH + H(+)</text>
        <dbReference type="Rhea" id="RHEA:15761"/>
        <dbReference type="ChEBI" id="CHEBI:15378"/>
        <dbReference type="ChEBI" id="CHEBI:57476"/>
        <dbReference type="ChEBI" id="CHEBI:57783"/>
        <dbReference type="ChEBI" id="CHEBI:58349"/>
        <dbReference type="ChEBI" id="CHEBI:537519"/>
        <dbReference type="EC" id="1.1.1.3"/>
    </reaction>
</comment>
<sequence>MATQHIGIGMAGFGTVGTGVWETLERNGQLISNRAKGAFSLSIKKAAVRDINKKRIENAPSELFTTDWQEVVNHPEVDIVVELIGGTDTAFDIVAAALKLKKPVVTGNKALLAERGKELFALSRDYDTPIHFEAAVAGGIPVIKAVQDSYVGNRIETMSGIINGTSNYILERMTTAGLDYQTALKEAQDLGYAEADPALDVNGWDAAHKAILLATLAYGFTVPPEEVYVRGIERVRTIDIDFATKLGYAVKLLSVIRVHANGSVEIRTQPSFIPQSHILSSVNGVFNAVAVRGDASGEALFYGRGAGKEPTASSAVGDLVEAAYTFVHAAGHRGFLPYAENGKVLPIDQTETAYYVRFEVEDRPGVIAEIANILANDGIGISGTQSPVDPEHPDKDFCDMVFLLHTCPFGKLRETLKKCEALDCSTAEPVVFRIEKLATD</sequence>
<dbReference type="GO" id="GO:0009086">
    <property type="term" value="P:methionine biosynthetic process"/>
    <property type="evidence" value="ECO:0007669"/>
    <property type="project" value="UniProtKB-KW"/>
</dbReference>
<evidence type="ECO:0000256" key="8">
    <source>
        <dbReference type="ARBA" id="ARBA00022857"/>
    </source>
</evidence>
<dbReference type="UniPathway" id="UPA00051">
    <property type="reaction ID" value="UER00465"/>
</dbReference>
<dbReference type="PROSITE" id="PS51671">
    <property type="entry name" value="ACT"/>
    <property type="match status" value="1"/>
</dbReference>
<evidence type="ECO:0000256" key="2">
    <source>
        <dbReference type="ARBA" id="ARBA00005062"/>
    </source>
</evidence>
<keyword evidence="6 13" id="KW-0028">Amino-acid biosynthesis</keyword>
<keyword evidence="7 13" id="KW-0791">Threonine biosynthesis</keyword>
<feature type="binding site" evidence="12">
    <location>
        <position position="194"/>
    </location>
    <ligand>
        <name>L-homoserine</name>
        <dbReference type="ChEBI" id="CHEBI:57476"/>
    </ligand>
</feature>
<feature type="active site" description="Proton donor" evidence="11">
    <location>
        <position position="209"/>
    </location>
</feature>
<dbReference type="Gene3D" id="3.30.70.260">
    <property type="match status" value="1"/>
</dbReference>
<evidence type="ECO:0000256" key="5">
    <source>
        <dbReference type="ARBA" id="ARBA00013376"/>
    </source>
</evidence>
<dbReference type="Gene3D" id="3.40.50.720">
    <property type="entry name" value="NAD(P)-binding Rossmann-like Domain"/>
    <property type="match status" value="1"/>
</dbReference>